<dbReference type="HOGENOM" id="CLU_1724177_0_0_1"/>
<name>E9H918_DAPPU</name>
<protein>
    <submittedName>
        <fullName evidence="2">Uncharacterized protein</fullName>
    </submittedName>
</protein>
<feature type="region of interest" description="Disordered" evidence="1">
    <location>
        <begin position="24"/>
        <end position="49"/>
    </location>
</feature>
<evidence type="ECO:0000256" key="1">
    <source>
        <dbReference type="SAM" id="MobiDB-lite"/>
    </source>
</evidence>
<feature type="compositionally biased region" description="Acidic residues" evidence="1">
    <location>
        <begin position="33"/>
        <end position="49"/>
    </location>
</feature>
<keyword evidence="3" id="KW-1185">Reference proteome</keyword>
<proteinExistence type="predicted"/>
<dbReference type="AlphaFoldDB" id="E9H918"/>
<dbReference type="KEGG" id="dpx:DAPPUDRAFT_326876"/>
<reference evidence="2 3" key="1">
    <citation type="journal article" date="2011" name="Science">
        <title>The ecoresponsive genome of Daphnia pulex.</title>
        <authorList>
            <person name="Colbourne J.K."/>
            <person name="Pfrender M.E."/>
            <person name="Gilbert D."/>
            <person name="Thomas W.K."/>
            <person name="Tucker A."/>
            <person name="Oakley T.H."/>
            <person name="Tokishita S."/>
            <person name="Aerts A."/>
            <person name="Arnold G.J."/>
            <person name="Basu M.K."/>
            <person name="Bauer D.J."/>
            <person name="Caceres C.E."/>
            <person name="Carmel L."/>
            <person name="Casola C."/>
            <person name="Choi J.H."/>
            <person name="Detter J.C."/>
            <person name="Dong Q."/>
            <person name="Dusheyko S."/>
            <person name="Eads B.D."/>
            <person name="Frohlich T."/>
            <person name="Geiler-Samerotte K.A."/>
            <person name="Gerlach D."/>
            <person name="Hatcher P."/>
            <person name="Jogdeo S."/>
            <person name="Krijgsveld J."/>
            <person name="Kriventseva E.V."/>
            <person name="Kultz D."/>
            <person name="Laforsch C."/>
            <person name="Lindquist E."/>
            <person name="Lopez J."/>
            <person name="Manak J.R."/>
            <person name="Muller J."/>
            <person name="Pangilinan J."/>
            <person name="Patwardhan R.P."/>
            <person name="Pitluck S."/>
            <person name="Pritham E.J."/>
            <person name="Rechtsteiner A."/>
            <person name="Rho M."/>
            <person name="Rogozin I.B."/>
            <person name="Sakarya O."/>
            <person name="Salamov A."/>
            <person name="Schaack S."/>
            <person name="Shapiro H."/>
            <person name="Shiga Y."/>
            <person name="Skalitzky C."/>
            <person name="Smith Z."/>
            <person name="Souvorov A."/>
            <person name="Sung W."/>
            <person name="Tang Z."/>
            <person name="Tsuchiya D."/>
            <person name="Tu H."/>
            <person name="Vos H."/>
            <person name="Wang M."/>
            <person name="Wolf Y.I."/>
            <person name="Yamagata H."/>
            <person name="Yamada T."/>
            <person name="Ye Y."/>
            <person name="Shaw J.R."/>
            <person name="Andrews J."/>
            <person name="Crease T.J."/>
            <person name="Tang H."/>
            <person name="Lucas S.M."/>
            <person name="Robertson H.M."/>
            <person name="Bork P."/>
            <person name="Koonin E.V."/>
            <person name="Zdobnov E.M."/>
            <person name="Grigoriev I.V."/>
            <person name="Lynch M."/>
            <person name="Boore J.L."/>
        </authorList>
    </citation>
    <scope>NUCLEOTIDE SEQUENCE [LARGE SCALE GENOMIC DNA]</scope>
</reference>
<dbReference type="InParanoid" id="E9H918"/>
<organism evidence="2 3">
    <name type="scientific">Daphnia pulex</name>
    <name type="common">Water flea</name>
    <dbReference type="NCBI Taxonomy" id="6669"/>
    <lineage>
        <taxon>Eukaryota</taxon>
        <taxon>Metazoa</taxon>
        <taxon>Ecdysozoa</taxon>
        <taxon>Arthropoda</taxon>
        <taxon>Crustacea</taxon>
        <taxon>Branchiopoda</taxon>
        <taxon>Diplostraca</taxon>
        <taxon>Cladocera</taxon>
        <taxon>Anomopoda</taxon>
        <taxon>Daphniidae</taxon>
        <taxon>Daphnia</taxon>
    </lineage>
</organism>
<evidence type="ECO:0000313" key="3">
    <source>
        <dbReference type="Proteomes" id="UP000000305"/>
    </source>
</evidence>
<accession>E9H918</accession>
<dbReference type="PhylomeDB" id="E9H918"/>
<gene>
    <name evidence="2" type="ORF">DAPPUDRAFT_326876</name>
</gene>
<sequence length="152" mass="17881">MSKIEYHPFMCNKCGEEHPYCTEVCPNDNNAESSEEDNSDEEINYDCPSDDECHEYHQQESDDEYFGDYEHKEDEDIDYCDEDDSADLEELEIPFAGSTIDDQKMDQDLANIIAKEEELNFVEVDEGRKVKRFLSKFLIEKRQISKESLVFF</sequence>
<evidence type="ECO:0000313" key="2">
    <source>
        <dbReference type="EMBL" id="EFX71772.1"/>
    </source>
</evidence>
<dbReference type="Proteomes" id="UP000000305">
    <property type="component" value="Unassembled WGS sequence"/>
</dbReference>
<dbReference type="EMBL" id="GL732607">
    <property type="protein sequence ID" value="EFX71772.1"/>
    <property type="molecule type" value="Genomic_DNA"/>
</dbReference>